<dbReference type="InterPro" id="IPR002347">
    <property type="entry name" value="SDR_fam"/>
</dbReference>
<organism evidence="3 4">
    <name type="scientific">Commensalibacter intestini</name>
    <dbReference type="NCBI Taxonomy" id="479936"/>
    <lineage>
        <taxon>Bacteria</taxon>
        <taxon>Pseudomonadati</taxon>
        <taxon>Pseudomonadota</taxon>
        <taxon>Alphaproteobacteria</taxon>
        <taxon>Acetobacterales</taxon>
        <taxon>Acetobacteraceae</taxon>
    </lineage>
</organism>
<comment type="caution">
    <text evidence="3">The sequence shown here is derived from an EMBL/GenBank/DDBJ whole genome shotgun (WGS) entry which is preliminary data.</text>
</comment>
<protein>
    <submittedName>
        <fullName evidence="3">Sorbitol dehydrogenase</fullName>
    </submittedName>
</protein>
<dbReference type="PANTHER" id="PTHR42760">
    <property type="entry name" value="SHORT-CHAIN DEHYDROGENASES/REDUCTASES FAMILY MEMBER"/>
    <property type="match status" value="1"/>
</dbReference>
<evidence type="ECO:0000256" key="2">
    <source>
        <dbReference type="ARBA" id="ARBA00023002"/>
    </source>
</evidence>
<dbReference type="EMBL" id="JOPB01000006">
    <property type="protein sequence ID" value="OUI78558.1"/>
    <property type="molecule type" value="Genomic_DNA"/>
</dbReference>
<comment type="similarity">
    <text evidence="1">Belongs to the short-chain dehydrogenases/reductases (SDR) family.</text>
</comment>
<sequence>MKLTNKTAIITGAGSGISNAIAKKFLEEGANCVLVDVKHVDEAFAPLKDKYKNRIVTVTADISKIEDIAKTVLTAVKVFGEVNILLNGAGIYGMRPLLEDSFDDFQRLFSVNVQGSFFMMQAVAKQMVKQGKGGKILNISSQAGRRGEALSAHYCATKAAIISYTQSAALALAEHKINVNAIAPGVIDTPMWDHVDALFAKYENLQIGEKKRQVGKAVPLGRMGVAEDFTGTAVFLASSDSDYITGQTLNVDGGNCMN</sequence>
<dbReference type="AlphaFoldDB" id="A0A251ZV71"/>
<dbReference type="Pfam" id="PF13561">
    <property type="entry name" value="adh_short_C2"/>
    <property type="match status" value="1"/>
</dbReference>
<dbReference type="GO" id="GO:0048038">
    <property type="term" value="F:quinone binding"/>
    <property type="evidence" value="ECO:0007669"/>
    <property type="project" value="TreeGrafter"/>
</dbReference>
<keyword evidence="4" id="KW-1185">Reference proteome</keyword>
<dbReference type="SUPFAM" id="SSF51735">
    <property type="entry name" value="NAD(P)-binding Rossmann-fold domains"/>
    <property type="match status" value="1"/>
</dbReference>
<proteinExistence type="inferred from homology"/>
<dbReference type="NCBIfam" id="NF005472">
    <property type="entry name" value="PRK07067.1"/>
    <property type="match status" value="1"/>
</dbReference>
<dbReference type="RefSeq" id="WP_008854842.1">
    <property type="nucleotide sequence ID" value="NZ_JOPB01000006.1"/>
</dbReference>
<dbReference type="FunFam" id="3.40.50.720:FF:000084">
    <property type="entry name" value="Short-chain dehydrogenase reductase"/>
    <property type="match status" value="1"/>
</dbReference>
<dbReference type="Gene3D" id="3.40.50.720">
    <property type="entry name" value="NAD(P)-binding Rossmann-like Domain"/>
    <property type="match status" value="1"/>
</dbReference>
<dbReference type="PRINTS" id="PR00080">
    <property type="entry name" value="SDRFAMILY"/>
</dbReference>
<dbReference type="PRINTS" id="PR00081">
    <property type="entry name" value="GDHRDH"/>
</dbReference>
<dbReference type="GO" id="GO:0016616">
    <property type="term" value="F:oxidoreductase activity, acting on the CH-OH group of donors, NAD or NADP as acceptor"/>
    <property type="evidence" value="ECO:0007669"/>
    <property type="project" value="TreeGrafter"/>
</dbReference>
<dbReference type="NCBIfam" id="NF005559">
    <property type="entry name" value="PRK07231.1"/>
    <property type="match status" value="1"/>
</dbReference>
<evidence type="ECO:0000313" key="4">
    <source>
        <dbReference type="Proteomes" id="UP000194946"/>
    </source>
</evidence>
<evidence type="ECO:0000256" key="1">
    <source>
        <dbReference type="ARBA" id="ARBA00006484"/>
    </source>
</evidence>
<dbReference type="PROSITE" id="PS00061">
    <property type="entry name" value="ADH_SHORT"/>
    <property type="match status" value="1"/>
</dbReference>
<dbReference type="GO" id="GO:0006633">
    <property type="term" value="P:fatty acid biosynthetic process"/>
    <property type="evidence" value="ECO:0007669"/>
    <property type="project" value="TreeGrafter"/>
</dbReference>
<dbReference type="PANTHER" id="PTHR42760:SF133">
    <property type="entry name" value="3-OXOACYL-[ACYL-CARRIER-PROTEIN] REDUCTASE"/>
    <property type="match status" value="1"/>
</dbReference>
<evidence type="ECO:0000313" key="3">
    <source>
        <dbReference type="EMBL" id="OUI78558.1"/>
    </source>
</evidence>
<dbReference type="Proteomes" id="UP000194946">
    <property type="component" value="Unassembled WGS sequence"/>
</dbReference>
<dbReference type="InterPro" id="IPR036291">
    <property type="entry name" value="NAD(P)-bd_dom_sf"/>
</dbReference>
<dbReference type="InterPro" id="IPR020904">
    <property type="entry name" value="Sc_DH/Rdtase_CS"/>
</dbReference>
<gene>
    <name evidence="3" type="ORF">HK18_08655</name>
</gene>
<keyword evidence="2" id="KW-0560">Oxidoreductase</keyword>
<name>A0A251ZV71_9PROT</name>
<reference evidence="4" key="1">
    <citation type="submission" date="2014-06" db="EMBL/GenBank/DDBJ databases">
        <authorList>
            <person name="Winans N.J."/>
            <person name="Newell P.D."/>
            <person name="Douglas A.E."/>
        </authorList>
    </citation>
    <scope>NUCLEOTIDE SEQUENCE [LARGE SCALE GENOMIC DNA]</scope>
    <source>
        <strain evidence="4">DmL_052</strain>
    </source>
</reference>
<accession>A0A251ZV71</accession>